<accession>A0AAU7Q8M8</accession>
<dbReference type="EMBL" id="CP157947">
    <property type="protein sequence ID" value="XBS69266.1"/>
    <property type="molecule type" value="Genomic_DNA"/>
</dbReference>
<protein>
    <recommendedName>
        <fullName evidence="2">Ig-like domain-containing protein</fullName>
    </recommendedName>
</protein>
<dbReference type="Gene3D" id="2.60.40.10">
    <property type="entry name" value="Immunoglobulins"/>
    <property type="match status" value="1"/>
</dbReference>
<organism evidence="1">
    <name type="scientific">Acerihabitans sp. KWT182</name>
    <dbReference type="NCBI Taxonomy" id="3157919"/>
    <lineage>
        <taxon>Bacteria</taxon>
        <taxon>Pseudomonadati</taxon>
        <taxon>Pseudomonadota</taxon>
        <taxon>Gammaproteobacteria</taxon>
        <taxon>Enterobacterales</taxon>
        <taxon>Pectobacteriaceae</taxon>
        <taxon>Acerihabitans</taxon>
    </lineage>
</organism>
<dbReference type="InterPro" id="IPR008964">
    <property type="entry name" value="Invasin/intimin_cell_adhesion"/>
</dbReference>
<name>A0AAU7Q8M8_9GAMM</name>
<evidence type="ECO:0008006" key="2">
    <source>
        <dbReference type="Google" id="ProtNLM"/>
    </source>
</evidence>
<proteinExistence type="predicted"/>
<sequence length="348" mass="38660">MSQQIPLTHRPDAYKITLIATPTAQPQVPTGAVSHLTATVEDLFTHRPVKDVTVTFSSTVSQAKFSDARVNTDHQGKATTRVMYPHPAQTEYGGGLVPVKASIRDGSDSVLLIFYSEGLRPVYITNLQPGNVLDERSIEAGVQAIVYPWVGTEPGNLYTLYWGDKRVQRAYDGGNFPWVVDIGKIFNPHEVFSNGSYEVFYELSDNVGNVAECKPEKVHVKVESNRLPTLLKPTLPKHLNDIINREAAKAGVEVTIPGGQSEIKRDDRYRLYLDTKSYLGVPIKHKLIKQGQVENEAPIVVPIPYADLQGYNGVYGDFYYEILRDDDKPSLISHVTQVVIDTVVPELA</sequence>
<dbReference type="SUPFAM" id="SSF49373">
    <property type="entry name" value="Invasin/intimin cell-adhesion fragments"/>
    <property type="match status" value="1"/>
</dbReference>
<gene>
    <name evidence="1" type="ORF">ABK905_22875</name>
</gene>
<dbReference type="InterPro" id="IPR013783">
    <property type="entry name" value="Ig-like_fold"/>
</dbReference>
<evidence type="ECO:0000313" key="1">
    <source>
        <dbReference type="EMBL" id="XBS69266.1"/>
    </source>
</evidence>
<reference evidence="1" key="1">
    <citation type="submission" date="2024-06" db="EMBL/GenBank/DDBJ databases">
        <authorList>
            <person name="Coelho C."/>
            <person name="Bento M."/>
            <person name="Garcia E."/>
            <person name="Camelo A."/>
            <person name="Brandao I."/>
            <person name="Espirito Santo C."/>
            <person name="Trovao J."/>
            <person name="Verissimo A."/>
            <person name="Costa J."/>
            <person name="Tiago I."/>
        </authorList>
    </citation>
    <scope>NUCLEOTIDE SEQUENCE</scope>
    <source>
        <strain evidence="1">KWT182</strain>
    </source>
</reference>
<dbReference type="AlphaFoldDB" id="A0AAU7Q8M8"/>